<evidence type="ECO:0000313" key="2">
    <source>
        <dbReference type="Proteomes" id="UP000001601"/>
    </source>
</evidence>
<keyword evidence="2" id="KW-1185">Reference proteome</keyword>
<organism evidence="1 2">
    <name type="scientific">Leeuwenhoekiella blandensis (strain CECT 7118 / CCUG 51940 / KCTC 22103 / MED217)</name>
    <name type="common">Flavobacterium sp. (strain MED217)</name>
    <dbReference type="NCBI Taxonomy" id="398720"/>
    <lineage>
        <taxon>Bacteria</taxon>
        <taxon>Pseudomonadati</taxon>
        <taxon>Bacteroidota</taxon>
        <taxon>Flavobacteriia</taxon>
        <taxon>Flavobacteriales</taxon>
        <taxon>Flavobacteriaceae</taxon>
        <taxon>Leeuwenhoekiella</taxon>
    </lineage>
</organism>
<comment type="caution">
    <text evidence="1">The sequence shown here is derived from an EMBL/GenBank/DDBJ whole genome shotgun (WGS) entry which is preliminary data.</text>
</comment>
<proteinExistence type="predicted"/>
<evidence type="ECO:0000313" key="1">
    <source>
        <dbReference type="EMBL" id="EAQ48500.1"/>
    </source>
</evidence>
<dbReference type="AlphaFoldDB" id="A3XPM1"/>
<dbReference type="HOGENOM" id="CLU_2752872_0_0_10"/>
<gene>
    <name evidence="1" type="ORF">MED217_13374</name>
</gene>
<sequence>MRFIHYKLFESVLFKIIALHNRCSTRILNFKTFYTCLLFNENDLDIVFTKTFYFCKSKRFSLNQKLNVEA</sequence>
<reference evidence="1 2" key="1">
    <citation type="journal article" date="2007" name="Nature">
        <title>Light stimulates growth of proteorhodopsin-containing marine Flavobacteria.</title>
        <authorList>
            <person name="Gomez-Consarnau L."/>
            <person name="Gonzalez J.M."/>
            <person name="Coll-Llado M."/>
            <person name="Gourdon P."/>
            <person name="Pascher T."/>
            <person name="Neutze R."/>
            <person name="Pedros-Alio C."/>
            <person name="Pinhassi J."/>
        </authorList>
    </citation>
    <scope>NUCLEOTIDE SEQUENCE [LARGE SCALE GENOMIC DNA]</scope>
    <source>
        <strain evidence="1 2">MED217</strain>
    </source>
</reference>
<dbReference type="Proteomes" id="UP000001601">
    <property type="component" value="Unassembled WGS sequence"/>
</dbReference>
<dbReference type="STRING" id="398720.MED217_13374"/>
<dbReference type="EMBL" id="AANC01000008">
    <property type="protein sequence ID" value="EAQ48500.1"/>
    <property type="molecule type" value="Genomic_DNA"/>
</dbReference>
<name>A3XPM1_LEEBM</name>
<accession>A3XPM1</accession>
<protein>
    <submittedName>
        <fullName evidence="1">Uncharacterized protein</fullName>
    </submittedName>
</protein>